<gene>
    <name evidence="2" type="ORF">GD597_11850</name>
</gene>
<dbReference type="Proteomes" id="UP000598971">
    <property type="component" value="Unassembled WGS sequence"/>
</dbReference>
<organism evidence="2 3">
    <name type="scientific">Limnovirga soli</name>
    <dbReference type="NCBI Taxonomy" id="2656915"/>
    <lineage>
        <taxon>Bacteria</taxon>
        <taxon>Pseudomonadati</taxon>
        <taxon>Bacteroidota</taxon>
        <taxon>Chitinophagia</taxon>
        <taxon>Chitinophagales</taxon>
        <taxon>Chitinophagaceae</taxon>
        <taxon>Limnovirga</taxon>
    </lineage>
</organism>
<dbReference type="RefSeq" id="WP_171608086.1">
    <property type="nucleotide sequence ID" value="NZ_WHPF01000007.1"/>
</dbReference>
<evidence type="ECO:0000313" key="2">
    <source>
        <dbReference type="EMBL" id="NNV56155.1"/>
    </source>
</evidence>
<sequence>MKKTFFPFLFLIICVSANSQTLTYYDAKALKEISDQNGGRFKLSAETRQILVKYYGELTDLQITAAVGNTPFLKDYFRGPGAQAIPPSFDLTSLIKKASDLNVTNFADGLAKFLVERSKEELNIAFFRKLQEFLKKYPETKILFPSTVSIINNIAAYNYAAMLPALRASFQKDLIIISSSLLNLREAINYEGYSSDATIKARADSICDFLNNKLAGRSISGAIITTNEIIKGNNAAEVIAKLATDRICSQDDVFSNSIQFVDLISQSLRSNDEGRVWITKQQVADLVTNETTLKLYLGLLYASDQKNPHHISFTFTSGNSIDLKTILTDLSNTWNTNGAQFKETFNNLAISASEVSDNAKNIIAVKKDSEPSSILTYANYASSISNFLKLALQLLPRNNKIDPSLSNITADIQKFVSIIDAATDACYDIKSQNYGALILHTSLILAEIPNIPTDVKDGYVKYGTFMASIVEAKNSDEVKAAIEAAVLPVGSSSIKRETNMNISLNAFIGPFAGSEYLPTLKENQWAFSYGITAPVGLAFSWGNGGKFNKNHPTGVRSNGKEVGGKSSTIFISLIDVGSLVSFRAGDDSSKVLSEVKLSNIISPGLYYYLGFGKCPISLGFGAQLGPQLREVTATDININKNLYVRFGMNLVVDIPFFNFYTKSK</sequence>
<feature type="chain" id="PRO_5035219503" evidence="1">
    <location>
        <begin position="20"/>
        <end position="664"/>
    </location>
</feature>
<accession>A0A8J8FEC1</accession>
<dbReference type="EMBL" id="WHPF01000007">
    <property type="protein sequence ID" value="NNV56155.1"/>
    <property type="molecule type" value="Genomic_DNA"/>
</dbReference>
<proteinExistence type="predicted"/>
<keyword evidence="1" id="KW-0732">Signal</keyword>
<feature type="signal peptide" evidence="1">
    <location>
        <begin position="1"/>
        <end position="19"/>
    </location>
</feature>
<evidence type="ECO:0000313" key="3">
    <source>
        <dbReference type="Proteomes" id="UP000598971"/>
    </source>
</evidence>
<dbReference type="AlphaFoldDB" id="A0A8J8FEC1"/>
<keyword evidence="3" id="KW-1185">Reference proteome</keyword>
<protein>
    <submittedName>
        <fullName evidence="2">Uncharacterized protein</fullName>
    </submittedName>
</protein>
<reference evidence="2" key="1">
    <citation type="submission" date="2019-10" db="EMBL/GenBank/DDBJ databases">
        <title>Draft genome sequence of Panacibacter sp. KCS-6.</title>
        <authorList>
            <person name="Yim K.J."/>
        </authorList>
    </citation>
    <scope>NUCLEOTIDE SEQUENCE</scope>
    <source>
        <strain evidence="2">KCS-6</strain>
    </source>
</reference>
<evidence type="ECO:0000256" key="1">
    <source>
        <dbReference type="SAM" id="SignalP"/>
    </source>
</evidence>
<comment type="caution">
    <text evidence="2">The sequence shown here is derived from an EMBL/GenBank/DDBJ whole genome shotgun (WGS) entry which is preliminary data.</text>
</comment>
<name>A0A8J8FEC1_9BACT</name>